<dbReference type="AlphaFoldDB" id="A0A6C0K0R6"/>
<evidence type="ECO:0000313" key="1">
    <source>
        <dbReference type="EMBL" id="QHU09644.1"/>
    </source>
</evidence>
<proteinExistence type="predicted"/>
<protein>
    <submittedName>
        <fullName evidence="1">Uncharacterized protein</fullName>
    </submittedName>
</protein>
<organism evidence="1">
    <name type="scientific">viral metagenome</name>
    <dbReference type="NCBI Taxonomy" id="1070528"/>
    <lineage>
        <taxon>unclassified sequences</taxon>
        <taxon>metagenomes</taxon>
        <taxon>organismal metagenomes</taxon>
    </lineage>
</organism>
<sequence length="177" mass="20383">MGQYYLTVILAEKSDKEYIRTYLDAGMYNNGMKLTEHSCIGNNFMKIVENLIGPNGMFYKSRLVWAGDYADEEPDSEKNLFKMCEVKEPFEYKFEYNKFEYKEPLVSYPYIVNHTKKVYIEKKVNGLHPLALLTAEGNGRGGGDYHGSNMEMVGTWARDVISMENEAPGYTLIECVF</sequence>
<name>A0A6C0K0R6_9ZZZZ</name>
<reference evidence="1" key="1">
    <citation type="journal article" date="2020" name="Nature">
        <title>Giant virus diversity and host interactions through global metagenomics.</title>
        <authorList>
            <person name="Schulz F."/>
            <person name="Roux S."/>
            <person name="Paez-Espino D."/>
            <person name="Jungbluth S."/>
            <person name="Walsh D.A."/>
            <person name="Denef V.J."/>
            <person name="McMahon K.D."/>
            <person name="Konstantinidis K.T."/>
            <person name="Eloe-Fadrosh E.A."/>
            <person name="Kyrpides N.C."/>
            <person name="Woyke T."/>
        </authorList>
    </citation>
    <scope>NUCLEOTIDE SEQUENCE</scope>
    <source>
        <strain evidence="1">GVMAG-S-1101164-105</strain>
    </source>
</reference>
<dbReference type="EMBL" id="MN740740">
    <property type="protein sequence ID" value="QHU09644.1"/>
    <property type="molecule type" value="Genomic_DNA"/>
</dbReference>
<accession>A0A6C0K0R6</accession>